<sequence>MQTMAYQRRKRNEEVTSLDDEHAQIFTPINMEDGQPASYDGFIRIELSQEPVPYHVVKISPEHLDKAHCHAMAVAACRMGILTMDVIRGKLSANGLRRAASAKVIERLQRLAFIIETRMSRDDEYKARLKYPPVMPHWLSGTFISQTCLEMCMQLSIGREIYWSNLRFEQIGCRWVCTFADIG</sequence>
<name>C4FF48_9BIFI</name>
<evidence type="ECO:0000313" key="2">
    <source>
        <dbReference type="Proteomes" id="UP000006408"/>
    </source>
</evidence>
<dbReference type="Proteomes" id="UP000006408">
    <property type="component" value="Unassembled WGS sequence"/>
</dbReference>
<gene>
    <name evidence="1" type="ORF">BIFANG_02947</name>
</gene>
<dbReference type="EMBL" id="ABYS02000004">
    <property type="protein sequence ID" value="EEP21579.1"/>
    <property type="molecule type" value="Genomic_DNA"/>
</dbReference>
<comment type="caution">
    <text evidence="1">The sequence shown here is derived from an EMBL/GenBank/DDBJ whole genome shotgun (WGS) entry which is preliminary data.</text>
</comment>
<dbReference type="RefSeq" id="WP_003826459.1">
    <property type="nucleotide sequence ID" value="NZ_JDTY01000001.1"/>
</dbReference>
<protein>
    <submittedName>
        <fullName evidence="1">Uncharacterized protein</fullName>
    </submittedName>
</protein>
<dbReference type="InterPro" id="IPR045596">
    <property type="entry name" value="DUF6459"/>
</dbReference>
<dbReference type="PATRIC" id="fig|518635.7.peg.880"/>
<dbReference type="eggNOG" id="ENOG5032AI7">
    <property type="taxonomic scope" value="Bacteria"/>
</dbReference>
<evidence type="ECO:0000313" key="1">
    <source>
        <dbReference type="EMBL" id="EEP21579.1"/>
    </source>
</evidence>
<dbReference type="HOGENOM" id="CLU_114001_0_0_11"/>
<organism evidence="1 2">
    <name type="scientific">Bifidobacterium angulatum DSM 20098 = JCM 7096</name>
    <dbReference type="NCBI Taxonomy" id="518635"/>
    <lineage>
        <taxon>Bacteria</taxon>
        <taxon>Bacillati</taxon>
        <taxon>Actinomycetota</taxon>
        <taxon>Actinomycetes</taxon>
        <taxon>Bifidobacteriales</taxon>
        <taxon>Bifidobacteriaceae</taxon>
        <taxon>Bifidobacterium</taxon>
    </lineage>
</organism>
<dbReference type="STRING" id="1683.Bang102_006490"/>
<keyword evidence="2" id="KW-1185">Reference proteome</keyword>
<accession>C4FF48</accession>
<reference evidence="1" key="1">
    <citation type="submission" date="2009-04" db="EMBL/GenBank/DDBJ databases">
        <authorList>
            <person name="Weinstock G."/>
            <person name="Sodergren E."/>
            <person name="Clifton S."/>
            <person name="Fulton L."/>
            <person name="Fulton B."/>
            <person name="Courtney L."/>
            <person name="Fronick C."/>
            <person name="Harrison M."/>
            <person name="Strong C."/>
            <person name="Farmer C."/>
            <person name="Delahaunty K."/>
            <person name="Markovic C."/>
            <person name="Hall O."/>
            <person name="Minx P."/>
            <person name="Tomlinson C."/>
            <person name="Mitreva M."/>
            <person name="Nelson J."/>
            <person name="Hou S."/>
            <person name="Wollam A."/>
            <person name="Pepin K.H."/>
            <person name="Johnson M."/>
            <person name="Bhonagiri V."/>
            <person name="Nash W.E."/>
            <person name="Warren W."/>
            <person name="Chinwalla A."/>
            <person name="Mardis E.R."/>
            <person name="Wilson R.K."/>
        </authorList>
    </citation>
    <scope>NUCLEOTIDE SEQUENCE [LARGE SCALE GENOMIC DNA]</scope>
    <source>
        <strain evidence="1">DSM 20098</strain>
    </source>
</reference>
<dbReference type="AlphaFoldDB" id="C4FF48"/>
<proteinExistence type="predicted"/>
<dbReference type="Pfam" id="PF20060">
    <property type="entry name" value="DUF6459"/>
    <property type="match status" value="1"/>
</dbReference>